<dbReference type="SUPFAM" id="SSF53756">
    <property type="entry name" value="UDP-Glycosyltransferase/glycogen phosphorylase"/>
    <property type="match status" value="1"/>
</dbReference>
<dbReference type="AlphaFoldDB" id="A0A2M9R4Q1"/>
<gene>
    <name evidence="1" type="ORF">CDL10_04350</name>
</gene>
<accession>A0A2M9R4Q1</accession>
<dbReference type="OrthoDB" id="1115640at2"/>
<organism evidence="1 2">
    <name type="scientific">Avrilella dinanensis</name>
    <dbReference type="NCBI Taxonomy" id="2008672"/>
    <lineage>
        <taxon>Bacteria</taxon>
        <taxon>Pseudomonadati</taxon>
        <taxon>Bacteroidota</taxon>
        <taxon>Flavobacteriia</taxon>
        <taxon>Flavobacteriales</taxon>
        <taxon>Flavobacteriaceae</taxon>
        <taxon>Avrilella</taxon>
    </lineage>
</organism>
<dbReference type="Gene3D" id="3.40.50.2000">
    <property type="entry name" value="Glycogen Phosphorylase B"/>
    <property type="match status" value="2"/>
</dbReference>
<protein>
    <recommendedName>
        <fullName evidence="3">Glycosyl transferase family 1 domain-containing protein</fullName>
    </recommendedName>
</protein>
<evidence type="ECO:0000313" key="2">
    <source>
        <dbReference type="Proteomes" id="UP000231960"/>
    </source>
</evidence>
<dbReference type="Proteomes" id="UP000231960">
    <property type="component" value="Unassembled WGS sequence"/>
</dbReference>
<dbReference type="RefSeq" id="WP_100677405.1">
    <property type="nucleotide sequence ID" value="NZ_NIPO01000001.1"/>
</dbReference>
<proteinExistence type="predicted"/>
<evidence type="ECO:0000313" key="1">
    <source>
        <dbReference type="EMBL" id="PJR03837.1"/>
    </source>
</evidence>
<reference evidence="1 2" key="1">
    <citation type="submission" date="2017-06" db="EMBL/GenBank/DDBJ databases">
        <title>Description of Avrilella dinanensis gen. nov. sp. nov.</title>
        <authorList>
            <person name="Leyer C."/>
            <person name="Sassi M."/>
            <person name="Minet J."/>
            <person name="Kayal S."/>
            <person name="Cattoir V."/>
        </authorList>
    </citation>
    <scope>NUCLEOTIDE SEQUENCE [LARGE SCALE GENOMIC DNA]</scope>
    <source>
        <strain evidence="1 2">UR159</strain>
    </source>
</reference>
<sequence>MKRQKICLVELGGSHFECMETQIHFLKDDFHLTLLTNSDKLDKVSALVPLVNEVKAMPFSANESFTFANSLKITRLLKKSDYNFVVLNTAQGGIKWICLFSFFIGVKAKFLGILHNVHKLKKGFGQRIISERVSHYFVFGDFLEKYTQTFSKKSISSFLPIFVRHENVVSVRKPADEFWICIPGNIEFKRRDYPKLLDAITATNLSDKVRFVLLGTTKSKDAEVLKEKINELKINDFFILFDEYIDTQIFNTYLSLSDCVLPLLTADSSETKLYQTCKVSGSWLNVLTFHKPLLCHNIFNHLDDLQKRSIFYSDLKELFHTYLQNPTHEMFSGLVTTDVKQDFEYQKQVFLKHFQS</sequence>
<comment type="caution">
    <text evidence="1">The sequence shown here is derived from an EMBL/GenBank/DDBJ whole genome shotgun (WGS) entry which is preliminary data.</text>
</comment>
<keyword evidence="2" id="KW-1185">Reference proteome</keyword>
<dbReference type="EMBL" id="NIPO01000001">
    <property type="protein sequence ID" value="PJR03837.1"/>
    <property type="molecule type" value="Genomic_DNA"/>
</dbReference>
<evidence type="ECO:0008006" key="3">
    <source>
        <dbReference type="Google" id="ProtNLM"/>
    </source>
</evidence>
<name>A0A2M9R4Q1_9FLAO</name>